<sequence>MLFFETLRQKASQIPFLDKISENFLSTLSRDEKFRLKYKLPEEENLLNDISVDISVITGYNLSSEAEAAAENRTSTYVYSGRLFLTDHYLVFRDSVNNDSCRFTLNISTIKKVERAQNNSLLFSLNVVLYEGTRMVIQFIGSRYKSEEFSLMLKTKLKQNIQNTKRLHDFVKGFYSDYLISKNVLKNGDAEPPAGGLGQIFKYPGDHIAQKEKAKLRLWFEYFRDNGINLSLVRQPMFNKLVRVGIPNRLRGEIWELCAGSMYLRFAHQDEYQKILEDNKGKNSKAIEEIEKDLCRSLPEYSGYQDDEGILRLRNVLVSYSWKNPDVGYCQAMNIVVAALLIFMTEEQAFWCLTRLCDTYIPGYYSKTMYGTLLDQRVFESLVESKMPLLWAHITTHDIQLSTVSLPWFLSLFFTSMPLTFAFRIMDLFFHSGPKCLFQVALAVLKINGEDLLEVDDDGMFIAILKNYFQTLDQPAHPESTDIKYQQFTKFQELLVVAFKEFNVITEDLVELERSKHKSTIFQNIESFAKRTQLRNLPPVRNLTPENISNIYDIYYQSIETHKISMGVGSSKMNLNAFGLFLAKFCDWCKPIEGDDKPIYQNQKQAFIKRLFDRWDFTSSGELTLSDVVVGIDKLVSKDLMEMVNTFFELFDDRKTGQIQREEILQMSEALLFLTKPWEIGKFADFITQQTIENDIAENIASRSDLNFNEDVAIPKGVVIDDQKYKQMQLERYLEAASSFLKRCFEYARPLEIDDSIDLIDVNDSVTEERDEMEAKELESIKANAALNPETPRIIDLPTFRMIILANETYELLFSSTLRKSIHLDEEVNAFDDKVKALRNVFDGLIADGRRVAHQVRRRVDSVTTKTNASINSNDKQDDLADFSAEQTSDHADILADDLLDLGIDNGNTQHQRQKVDMLNVSSHNTDSKDLNLIEFEA</sequence>
<dbReference type="InterPro" id="IPR002048">
    <property type="entry name" value="EF_hand_dom"/>
</dbReference>
<dbReference type="OrthoDB" id="17687at2759"/>
<proteinExistence type="predicted"/>
<evidence type="ECO:0000313" key="4">
    <source>
        <dbReference type="EMBL" id="AMD20693.1"/>
    </source>
</evidence>
<dbReference type="InterPro" id="IPR050302">
    <property type="entry name" value="Rab_GAP_TBC_domain"/>
</dbReference>
<dbReference type="Gene3D" id="2.30.29.30">
    <property type="entry name" value="Pleckstrin-homology domain (PH domain)/Phosphotyrosine-binding domain (PTB)"/>
    <property type="match status" value="1"/>
</dbReference>
<dbReference type="SMART" id="SM00164">
    <property type="entry name" value="TBC"/>
    <property type="match status" value="1"/>
</dbReference>
<gene>
    <name evidence="4" type="ORF">AW171_hschr42598</name>
</gene>
<dbReference type="InterPro" id="IPR000195">
    <property type="entry name" value="Rab-GAP-TBC_dom"/>
</dbReference>
<keyword evidence="5" id="KW-1185">Reference proteome</keyword>
<dbReference type="PANTHER" id="PTHR47219:SF20">
    <property type="entry name" value="TBC1 DOMAIN FAMILY MEMBER 2B"/>
    <property type="match status" value="1"/>
</dbReference>
<dbReference type="PANTHER" id="PTHR47219">
    <property type="entry name" value="RAB GTPASE-ACTIVATING PROTEIN 1-LIKE"/>
    <property type="match status" value="1"/>
</dbReference>
<evidence type="ECO:0000256" key="1">
    <source>
        <dbReference type="ARBA" id="ARBA00022468"/>
    </source>
</evidence>
<dbReference type="Pfam" id="PF00566">
    <property type="entry name" value="RabGAP-TBC"/>
    <property type="match status" value="1"/>
</dbReference>
<dbReference type="SMART" id="SM00568">
    <property type="entry name" value="GRAM"/>
    <property type="match status" value="1"/>
</dbReference>
<dbReference type="InterPro" id="IPR004182">
    <property type="entry name" value="GRAM"/>
</dbReference>
<dbReference type="GeneID" id="28723951"/>
<dbReference type="Proteomes" id="UP000243052">
    <property type="component" value="Chromosome iv"/>
</dbReference>
<dbReference type="Gene3D" id="1.10.472.80">
    <property type="entry name" value="Ypt/Rab-GAP domain of gyp1p, domain 3"/>
    <property type="match status" value="1"/>
</dbReference>
<dbReference type="InterPro" id="IPR011992">
    <property type="entry name" value="EF-hand-dom_pair"/>
</dbReference>
<dbReference type="Gene3D" id="1.10.10.750">
    <property type="entry name" value="Ypt/Rab-GAP domain of gyp1p, domain 1"/>
    <property type="match status" value="1"/>
</dbReference>
<dbReference type="GO" id="GO:0005096">
    <property type="term" value="F:GTPase activator activity"/>
    <property type="evidence" value="ECO:0007669"/>
    <property type="project" value="UniProtKB-KW"/>
</dbReference>
<organism evidence="4 5">
    <name type="scientific">Eremothecium sinecaudum</name>
    <dbReference type="NCBI Taxonomy" id="45286"/>
    <lineage>
        <taxon>Eukaryota</taxon>
        <taxon>Fungi</taxon>
        <taxon>Dikarya</taxon>
        <taxon>Ascomycota</taxon>
        <taxon>Saccharomycotina</taxon>
        <taxon>Saccharomycetes</taxon>
        <taxon>Saccharomycetales</taxon>
        <taxon>Saccharomycetaceae</taxon>
        <taxon>Eremothecium</taxon>
    </lineage>
</organism>
<dbReference type="InterPro" id="IPR035969">
    <property type="entry name" value="Rab-GAP_TBC_sf"/>
</dbReference>
<dbReference type="GO" id="GO:0031267">
    <property type="term" value="F:small GTPase binding"/>
    <property type="evidence" value="ECO:0007669"/>
    <property type="project" value="TreeGrafter"/>
</dbReference>
<keyword evidence="1" id="KW-0343">GTPase activation</keyword>
<reference evidence="4 5" key="1">
    <citation type="submission" date="2016-01" db="EMBL/GenBank/DDBJ databases">
        <title>Genome sequence of the yeast Holleya sinecauda.</title>
        <authorList>
            <person name="Dietrich F.S."/>
        </authorList>
    </citation>
    <scope>NUCLEOTIDE SEQUENCE [LARGE SCALE GENOMIC DNA]</scope>
    <source>
        <strain evidence="4 5">ATCC 58844</strain>
    </source>
</reference>
<protein>
    <submittedName>
        <fullName evidence="4">HDL051Wp</fullName>
    </submittedName>
</protein>
<dbReference type="Gene3D" id="1.10.238.10">
    <property type="entry name" value="EF-hand"/>
    <property type="match status" value="1"/>
</dbReference>
<feature type="domain" description="Rab-GAP TBC" evidence="2">
    <location>
        <begin position="245"/>
        <end position="433"/>
    </location>
</feature>
<dbReference type="AlphaFoldDB" id="A0A0X8HSP6"/>
<dbReference type="InterPro" id="IPR011993">
    <property type="entry name" value="PH-like_dom_sf"/>
</dbReference>
<dbReference type="PROSITE" id="PS50086">
    <property type="entry name" value="TBC_RABGAP"/>
    <property type="match status" value="1"/>
</dbReference>
<dbReference type="SUPFAM" id="SSF47923">
    <property type="entry name" value="Ypt/Rab-GAP domain of gyp1p"/>
    <property type="match status" value="2"/>
</dbReference>
<feature type="domain" description="EF-hand" evidence="3">
    <location>
        <begin position="639"/>
        <end position="674"/>
    </location>
</feature>
<name>A0A0X8HSP6_9SACH</name>
<dbReference type="EMBL" id="CP014244">
    <property type="protein sequence ID" value="AMD20693.1"/>
    <property type="molecule type" value="Genomic_DNA"/>
</dbReference>
<evidence type="ECO:0000259" key="2">
    <source>
        <dbReference type="PROSITE" id="PS50086"/>
    </source>
</evidence>
<dbReference type="GO" id="GO:0030427">
    <property type="term" value="C:site of polarized growth"/>
    <property type="evidence" value="ECO:0007669"/>
    <property type="project" value="UniProtKB-ARBA"/>
</dbReference>
<dbReference type="GO" id="GO:0005509">
    <property type="term" value="F:calcium ion binding"/>
    <property type="evidence" value="ECO:0007669"/>
    <property type="project" value="InterPro"/>
</dbReference>
<dbReference type="Pfam" id="PF02893">
    <property type="entry name" value="GRAM"/>
    <property type="match status" value="1"/>
</dbReference>
<evidence type="ECO:0000259" key="3">
    <source>
        <dbReference type="PROSITE" id="PS50222"/>
    </source>
</evidence>
<dbReference type="RefSeq" id="XP_017987689.1">
    <property type="nucleotide sequence ID" value="XM_018131733.1"/>
</dbReference>
<dbReference type="SUPFAM" id="SSF47473">
    <property type="entry name" value="EF-hand"/>
    <property type="match status" value="1"/>
</dbReference>
<dbReference type="Gene3D" id="1.10.8.270">
    <property type="entry name" value="putative rabgap domain of human tbc1 domain family member 14 like domains"/>
    <property type="match status" value="1"/>
</dbReference>
<dbReference type="FunFam" id="1.10.8.270:FF:000015">
    <property type="entry name" value="GTPase activating protein (Gyp2)"/>
    <property type="match status" value="1"/>
</dbReference>
<accession>A0A0X8HSP6</accession>
<dbReference type="PROSITE" id="PS50222">
    <property type="entry name" value="EF_HAND_2"/>
    <property type="match status" value="1"/>
</dbReference>
<evidence type="ECO:0000313" key="5">
    <source>
        <dbReference type="Proteomes" id="UP000243052"/>
    </source>
</evidence>
<dbReference type="STRING" id="45286.A0A0X8HSP6"/>